<organism evidence="9 10">
    <name type="scientific">Candidatus Chloroploca asiatica</name>
    <dbReference type="NCBI Taxonomy" id="1506545"/>
    <lineage>
        <taxon>Bacteria</taxon>
        <taxon>Bacillati</taxon>
        <taxon>Chloroflexota</taxon>
        <taxon>Chloroflexia</taxon>
        <taxon>Chloroflexales</taxon>
        <taxon>Chloroflexineae</taxon>
        <taxon>Oscillochloridaceae</taxon>
        <taxon>Candidatus Chloroploca</taxon>
    </lineage>
</organism>
<evidence type="ECO:0008006" key="11">
    <source>
        <dbReference type="Google" id="ProtNLM"/>
    </source>
</evidence>
<dbReference type="Pfam" id="PF09594">
    <property type="entry name" value="GT87"/>
    <property type="match status" value="1"/>
</dbReference>
<dbReference type="GO" id="GO:0005886">
    <property type="term" value="C:plasma membrane"/>
    <property type="evidence" value="ECO:0007669"/>
    <property type="project" value="UniProtKB-SubCell"/>
</dbReference>
<sequence>MQAESFTSWRTTGVALFVALVLTTLWCGLVYREPRALHVPSEALTETMGLHSVEQFTDRDERFRWTKSTLNLILPNPGGQVHLRMQLSSGFPERFVPVQLATTPVTAFTVGPALRTYHLLLGPDPREPLVLGLTTPPFSPANDPRELGLVFADVRLDGGASPALVIWLAALATTAGLFFAGRMLVKPLPAALAATLGTGALLLWHANGGWLITPLAPVAAVTVMAVALLSLTGFLGRMLFADERLLGQRKPRTSTIRQPARSWHAGEPGYRFGEKVKRPTFSGDAAAQRVLPIVAGGLIVLVMLPIVIWNVTTVNPEFTSDLGIYLAATRDALAGGNPYEPFVIGVSYIYPPASLPVFLPFALLPPPTYDLLWRTLSLVAALAALLALWRTFGQAERVAWIGASFVALWAVSGSLWETLSVGQVNAVVLLGIALFLLGYRYPQLAWVGDLGLALAIVLKLSPALLLAVPLVRGEIGRLVRVAVGAVALGVLALIWFPAHLWVDFATIAPMLLGGADANPYNYALGAFAERVIPGFGWIGRLVAIALIAAWLVFIVMRRRAEPTLLLALGVLVMTIAPGLVWYHHLIFLAVPTALVILNGTSRAGWLALGSVGLLQLLRPLDVLLGLPPWIVLVAYLCLLWAVVETMAELASSDVGAQFHTHGR</sequence>
<dbReference type="AlphaFoldDB" id="A0A2H3KJU9"/>
<evidence type="ECO:0000256" key="5">
    <source>
        <dbReference type="ARBA" id="ARBA00022989"/>
    </source>
</evidence>
<feature type="transmembrane region" description="Helical" evidence="8">
    <location>
        <begin position="342"/>
        <end position="364"/>
    </location>
</feature>
<evidence type="ECO:0000256" key="3">
    <source>
        <dbReference type="ARBA" id="ARBA00022679"/>
    </source>
</evidence>
<evidence type="ECO:0000256" key="4">
    <source>
        <dbReference type="ARBA" id="ARBA00022692"/>
    </source>
</evidence>
<accession>A0A2H3KJU9</accession>
<dbReference type="EMBL" id="LYXE01000110">
    <property type="protein sequence ID" value="PDV98182.1"/>
    <property type="molecule type" value="Genomic_DNA"/>
</dbReference>
<dbReference type="OrthoDB" id="138828at2"/>
<gene>
    <name evidence="9" type="ORF">A9Q02_03640</name>
</gene>
<keyword evidence="3" id="KW-0808">Transferase</keyword>
<feature type="transmembrane region" description="Helical" evidence="8">
    <location>
        <begin position="371"/>
        <end position="392"/>
    </location>
</feature>
<evidence type="ECO:0000256" key="1">
    <source>
        <dbReference type="ARBA" id="ARBA00004651"/>
    </source>
</evidence>
<protein>
    <recommendedName>
        <fullName evidence="11">DUF2029 domain-containing protein</fullName>
    </recommendedName>
</protein>
<feature type="transmembrane region" description="Helical" evidence="8">
    <location>
        <begin position="290"/>
        <end position="311"/>
    </location>
</feature>
<feature type="transmembrane region" description="Helical" evidence="8">
    <location>
        <begin position="188"/>
        <end position="206"/>
    </location>
</feature>
<feature type="transmembrane region" description="Helical" evidence="8">
    <location>
        <begin position="453"/>
        <end position="471"/>
    </location>
</feature>
<evidence type="ECO:0000313" key="9">
    <source>
        <dbReference type="EMBL" id="PDV98182.1"/>
    </source>
</evidence>
<proteinExistence type="inferred from homology"/>
<feature type="transmembrane region" description="Helical" evidence="8">
    <location>
        <begin position="537"/>
        <end position="556"/>
    </location>
</feature>
<feature type="transmembrane region" description="Helical" evidence="8">
    <location>
        <begin position="478"/>
        <end position="502"/>
    </location>
</feature>
<feature type="transmembrane region" description="Helical" evidence="8">
    <location>
        <begin position="563"/>
        <end position="582"/>
    </location>
</feature>
<dbReference type="GO" id="GO:0016758">
    <property type="term" value="F:hexosyltransferase activity"/>
    <property type="evidence" value="ECO:0007669"/>
    <property type="project" value="InterPro"/>
</dbReference>
<feature type="transmembrane region" description="Helical" evidence="8">
    <location>
        <begin position="218"/>
        <end position="240"/>
    </location>
</feature>
<feature type="transmembrane region" description="Helical" evidence="8">
    <location>
        <begin position="588"/>
        <end position="608"/>
    </location>
</feature>
<evidence type="ECO:0000256" key="7">
    <source>
        <dbReference type="ARBA" id="ARBA00024033"/>
    </source>
</evidence>
<keyword evidence="5 8" id="KW-1133">Transmembrane helix</keyword>
<evidence type="ECO:0000256" key="2">
    <source>
        <dbReference type="ARBA" id="ARBA00022475"/>
    </source>
</evidence>
<evidence type="ECO:0000256" key="8">
    <source>
        <dbReference type="SAM" id="Phobius"/>
    </source>
</evidence>
<comment type="similarity">
    <text evidence="7">Belongs to the glycosyltransferase 87 family.</text>
</comment>
<comment type="subcellular location">
    <subcellularLocation>
        <location evidence="1">Cell membrane</location>
        <topology evidence="1">Multi-pass membrane protein</topology>
    </subcellularLocation>
</comment>
<dbReference type="InterPro" id="IPR018584">
    <property type="entry name" value="GT87"/>
</dbReference>
<evidence type="ECO:0000313" key="10">
    <source>
        <dbReference type="Proteomes" id="UP000220922"/>
    </source>
</evidence>
<dbReference type="Proteomes" id="UP000220922">
    <property type="component" value="Unassembled WGS sequence"/>
</dbReference>
<dbReference type="RefSeq" id="WP_097653909.1">
    <property type="nucleotide sequence ID" value="NZ_LYXE01000110.1"/>
</dbReference>
<feature type="transmembrane region" description="Helical" evidence="8">
    <location>
        <begin position="423"/>
        <end position="441"/>
    </location>
</feature>
<keyword evidence="6 8" id="KW-0472">Membrane</keyword>
<feature type="transmembrane region" description="Helical" evidence="8">
    <location>
        <begin position="398"/>
        <end position="416"/>
    </location>
</feature>
<reference evidence="9 10" key="1">
    <citation type="submission" date="2016-05" db="EMBL/GenBank/DDBJ databases">
        <authorList>
            <person name="Lavstsen T."/>
            <person name="Jespersen J.S."/>
        </authorList>
    </citation>
    <scope>NUCLEOTIDE SEQUENCE [LARGE SCALE GENOMIC DNA]</scope>
    <source>
        <strain evidence="9 10">B7-9</strain>
    </source>
</reference>
<keyword evidence="2" id="KW-1003">Cell membrane</keyword>
<feature type="transmembrane region" description="Helical" evidence="8">
    <location>
        <begin position="164"/>
        <end position="181"/>
    </location>
</feature>
<feature type="transmembrane region" description="Helical" evidence="8">
    <location>
        <begin position="620"/>
        <end position="643"/>
    </location>
</feature>
<keyword evidence="4 8" id="KW-0812">Transmembrane</keyword>
<name>A0A2H3KJU9_9CHLR</name>
<evidence type="ECO:0000256" key="6">
    <source>
        <dbReference type="ARBA" id="ARBA00023136"/>
    </source>
</evidence>
<keyword evidence="10" id="KW-1185">Reference proteome</keyword>
<feature type="transmembrane region" description="Helical" evidence="8">
    <location>
        <begin position="12"/>
        <end position="31"/>
    </location>
</feature>
<comment type="caution">
    <text evidence="9">The sequence shown here is derived from an EMBL/GenBank/DDBJ whole genome shotgun (WGS) entry which is preliminary data.</text>
</comment>